<evidence type="ECO:0000313" key="2">
    <source>
        <dbReference type="EMBL" id="GIX87262.1"/>
    </source>
</evidence>
<comment type="caution">
    <text evidence="2">The sequence shown here is derived from an EMBL/GenBank/DDBJ whole genome shotgun (WGS) entry which is preliminary data.</text>
</comment>
<proteinExistence type="predicted"/>
<accession>A0AAV4NR04</accession>
<dbReference type="EMBL" id="BPLR01021219">
    <property type="protein sequence ID" value="GIX87262.1"/>
    <property type="molecule type" value="Genomic_DNA"/>
</dbReference>
<reference evidence="2 3" key="1">
    <citation type="submission" date="2021-06" db="EMBL/GenBank/DDBJ databases">
        <title>Caerostris extrusa draft genome.</title>
        <authorList>
            <person name="Kono N."/>
            <person name="Arakawa K."/>
        </authorList>
    </citation>
    <scope>NUCLEOTIDE SEQUENCE [LARGE SCALE GENOMIC DNA]</scope>
</reference>
<evidence type="ECO:0000313" key="3">
    <source>
        <dbReference type="Proteomes" id="UP001054945"/>
    </source>
</evidence>
<sequence>MRGLHGVSLMPMMLAAWIKVETKAILTIHQHIITQLPHQPEPQRQPQLRAADPERAGRRQGRIHVPGEHGAHEEPGRVPRRARTVQLDAISSTVGVISSSVPMTGKFTTALVLKVHLIYLSIKGGFFGGGGGRVNKFMDSYQLEQLTRLEEVVSALYQWG</sequence>
<feature type="compositionally biased region" description="Polar residues" evidence="1">
    <location>
        <begin position="36"/>
        <end position="46"/>
    </location>
</feature>
<feature type="region of interest" description="Disordered" evidence="1">
    <location>
        <begin position="36"/>
        <end position="76"/>
    </location>
</feature>
<dbReference type="Proteomes" id="UP001054945">
    <property type="component" value="Unassembled WGS sequence"/>
</dbReference>
<dbReference type="AlphaFoldDB" id="A0AAV4NR04"/>
<organism evidence="2 3">
    <name type="scientific">Caerostris extrusa</name>
    <name type="common">Bark spider</name>
    <name type="synonym">Caerostris bankana</name>
    <dbReference type="NCBI Taxonomy" id="172846"/>
    <lineage>
        <taxon>Eukaryota</taxon>
        <taxon>Metazoa</taxon>
        <taxon>Ecdysozoa</taxon>
        <taxon>Arthropoda</taxon>
        <taxon>Chelicerata</taxon>
        <taxon>Arachnida</taxon>
        <taxon>Araneae</taxon>
        <taxon>Araneomorphae</taxon>
        <taxon>Entelegynae</taxon>
        <taxon>Araneoidea</taxon>
        <taxon>Araneidae</taxon>
        <taxon>Caerostris</taxon>
    </lineage>
</organism>
<evidence type="ECO:0000256" key="1">
    <source>
        <dbReference type="SAM" id="MobiDB-lite"/>
    </source>
</evidence>
<feature type="compositionally biased region" description="Basic and acidic residues" evidence="1">
    <location>
        <begin position="65"/>
        <end position="76"/>
    </location>
</feature>
<gene>
    <name evidence="2" type="ORF">CEXT_762831</name>
</gene>
<keyword evidence="3" id="KW-1185">Reference proteome</keyword>
<protein>
    <submittedName>
        <fullName evidence="2">Uncharacterized protein</fullName>
    </submittedName>
</protein>
<name>A0AAV4NR04_CAEEX</name>